<sequence length="44" mass="5064">MTTSKKKEKTDANEQTKFSNNYGLTKGVILELKFKIKQETSILE</sequence>
<evidence type="ECO:0000313" key="1">
    <source>
        <dbReference type="EMBL" id="CAG8610020.1"/>
    </source>
</evidence>
<comment type="caution">
    <text evidence="1">The sequence shown here is derived from an EMBL/GenBank/DDBJ whole genome shotgun (WGS) entry which is preliminary data.</text>
</comment>
<name>A0ABN7UM43_GIGMA</name>
<organism evidence="1 2">
    <name type="scientific">Gigaspora margarita</name>
    <dbReference type="NCBI Taxonomy" id="4874"/>
    <lineage>
        <taxon>Eukaryota</taxon>
        <taxon>Fungi</taxon>
        <taxon>Fungi incertae sedis</taxon>
        <taxon>Mucoromycota</taxon>
        <taxon>Glomeromycotina</taxon>
        <taxon>Glomeromycetes</taxon>
        <taxon>Diversisporales</taxon>
        <taxon>Gigasporaceae</taxon>
        <taxon>Gigaspora</taxon>
    </lineage>
</organism>
<protein>
    <submittedName>
        <fullName evidence="1">32080_t:CDS:1</fullName>
    </submittedName>
</protein>
<reference evidence="1 2" key="1">
    <citation type="submission" date="2021-06" db="EMBL/GenBank/DDBJ databases">
        <authorList>
            <person name="Kallberg Y."/>
            <person name="Tangrot J."/>
            <person name="Rosling A."/>
        </authorList>
    </citation>
    <scope>NUCLEOTIDE SEQUENCE [LARGE SCALE GENOMIC DNA]</scope>
    <source>
        <strain evidence="1 2">120-4 pot B 10/14</strain>
    </source>
</reference>
<dbReference type="Proteomes" id="UP000789901">
    <property type="component" value="Unassembled WGS sequence"/>
</dbReference>
<proteinExistence type="predicted"/>
<gene>
    <name evidence="1" type="ORF">GMARGA_LOCUS7310</name>
</gene>
<keyword evidence="2" id="KW-1185">Reference proteome</keyword>
<dbReference type="EMBL" id="CAJVQB010003501">
    <property type="protein sequence ID" value="CAG8610020.1"/>
    <property type="molecule type" value="Genomic_DNA"/>
</dbReference>
<evidence type="ECO:0000313" key="2">
    <source>
        <dbReference type="Proteomes" id="UP000789901"/>
    </source>
</evidence>
<accession>A0ABN7UM43</accession>